<reference evidence="2" key="1">
    <citation type="journal article" date="2022" name="Mol. Ecol. Resour.">
        <title>The genomes of chicory, endive, great burdock and yacon provide insights into Asteraceae palaeo-polyploidization history and plant inulin production.</title>
        <authorList>
            <person name="Fan W."/>
            <person name="Wang S."/>
            <person name="Wang H."/>
            <person name="Wang A."/>
            <person name="Jiang F."/>
            <person name="Liu H."/>
            <person name="Zhao H."/>
            <person name="Xu D."/>
            <person name="Zhang Y."/>
        </authorList>
    </citation>
    <scope>NUCLEOTIDE SEQUENCE [LARGE SCALE GENOMIC DNA]</scope>
    <source>
        <strain evidence="2">cv. Yunnan</strain>
    </source>
</reference>
<dbReference type="Proteomes" id="UP001056120">
    <property type="component" value="Linkage Group LG27"/>
</dbReference>
<proteinExistence type="predicted"/>
<accession>A0ACB8YNJ4</accession>
<sequence length="548" mass="60310">MRAEYFPPKEDVILQNEAPTDFYILVSGSVELISRRSGVEQVVRELKTGDVCGEIGGLCYSPQVFTVRTRRLSQLLRLNRTQFRNIIQSNVADGTIVISNLLQHLKERTDPIMEAVLVDTENMLSQGRMDVPLSLCFAVSRGDDVLLHKLLRRGGLDANEMDSNGRTVLIMEQIQIKEVSYDQIYLKLCQKCVPLWSAIIGGNEAVIKLLVDNGAILISGDVGEFASFAVEQNSIKMLKGIIKHSGDVTVWNSIGTTALHKAISEEKTKVVDFLIKQGANIDVPDVHGWTPRDLADHQAHEDILELFQNMPAPKEKLGGMKAKLDGASYIKKYQSEPRMRHMPTETPRTSSSGAQDLRRRPDDFSNSVFGIVSSASRKKSAGEMGFMLSPLPMFSAVEPRMHQIARVTVSCPEAESLERCGKSSVKQIWSSGFDGGAPIWIDCGILVVLFRYKIGASSILVTACNGDTRNHQGSLTPSTSPSSSSPATIETVDDLPERVVVPKGEEEAVRSVGSSDNMSFYSMSEFESEEDNQEEKTKSDGGDGSRSF</sequence>
<reference evidence="1 2" key="2">
    <citation type="journal article" date="2022" name="Mol. Ecol. Resour.">
        <title>The genomes of chicory, endive, great burdock and yacon provide insights into Asteraceae paleo-polyploidization history and plant inulin production.</title>
        <authorList>
            <person name="Fan W."/>
            <person name="Wang S."/>
            <person name="Wang H."/>
            <person name="Wang A."/>
            <person name="Jiang F."/>
            <person name="Liu H."/>
            <person name="Zhao H."/>
            <person name="Xu D."/>
            <person name="Zhang Y."/>
        </authorList>
    </citation>
    <scope>NUCLEOTIDE SEQUENCE [LARGE SCALE GENOMIC DNA]</scope>
    <source>
        <strain evidence="2">cv. Yunnan</strain>
        <tissue evidence="1">Leaves</tissue>
    </source>
</reference>
<protein>
    <submittedName>
        <fullName evidence="1">Uncharacterized protein</fullName>
    </submittedName>
</protein>
<evidence type="ECO:0000313" key="2">
    <source>
        <dbReference type="Proteomes" id="UP001056120"/>
    </source>
</evidence>
<comment type="caution">
    <text evidence="1">The sequence shown here is derived from an EMBL/GenBank/DDBJ whole genome shotgun (WGS) entry which is preliminary data.</text>
</comment>
<gene>
    <name evidence="1" type="ORF">L1987_80753</name>
</gene>
<evidence type="ECO:0000313" key="1">
    <source>
        <dbReference type="EMBL" id="KAI3687062.1"/>
    </source>
</evidence>
<dbReference type="EMBL" id="CM042044">
    <property type="protein sequence ID" value="KAI3687062.1"/>
    <property type="molecule type" value="Genomic_DNA"/>
</dbReference>
<organism evidence="1 2">
    <name type="scientific">Smallanthus sonchifolius</name>
    <dbReference type="NCBI Taxonomy" id="185202"/>
    <lineage>
        <taxon>Eukaryota</taxon>
        <taxon>Viridiplantae</taxon>
        <taxon>Streptophyta</taxon>
        <taxon>Embryophyta</taxon>
        <taxon>Tracheophyta</taxon>
        <taxon>Spermatophyta</taxon>
        <taxon>Magnoliopsida</taxon>
        <taxon>eudicotyledons</taxon>
        <taxon>Gunneridae</taxon>
        <taxon>Pentapetalae</taxon>
        <taxon>asterids</taxon>
        <taxon>campanulids</taxon>
        <taxon>Asterales</taxon>
        <taxon>Asteraceae</taxon>
        <taxon>Asteroideae</taxon>
        <taxon>Heliantheae alliance</taxon>
        <taxon>Millerieae</taxon>
        <taxon>Smallanthus</taxon>
    </lineage>
</organism>
<name>A0ACB8YNJ4_9ASTR</name>
<keyword evidence="2" id="KW-1185">Reference proteome</keyword>